<comment type="subcellular location">
    <subcellularLocation>
        <location evidence="2">Cell membrane</location>
        <topology evidence="2">Single-pass type I membrane protein</topology>
    </subcellularLocation>
    <subcellularLocation>
        <location evidence="1">Secreted</location>
        <location evidence="1">Extracellular space</location>
    </subcellularLocation>
</comment>
<evidence type="ECO:0000313" key="17">
    <source>
        <dbReference type="EMBL" id="CAH3023345.1"/>
    </source>
</evidence>
<feature type="disulfide bond" evidence="13">
    <location>
        <begin position="257"/>
        <end position="266"/>
    </location>
</feature>
<feature type="domain" description="EGF-like" evidence="16">
    <location>
        <begin position="227"/>
        <end position="267"/>
    </location>
</feature>
<dbReference type="SUPFAM" id="SSF57196">
    <property type="entry name" value="EGF/Laminin"/>
    <property type="match status" value="1"/>
</dbReference>
<dbReference type="EMBL" id="CALNXI010000257">
    <property type="protein sequence ID" value="CAH3023345.1"/>
    <property type="molecule type" value="Genomic_DNA"/>
</dbReference>
<comment type="caution">
    <text evidence="17">The sequence shown here is derived from an EMBL/GenBank/DDBJ whole genome shotgun (WGS) entry which is preliminary data.</text>
</comment>
<dbReference type="Gene3D" id="2.170.16.10">
    <property type="entry name" value="Hedgehog/Intein (Hint) domain"/>
    <property type="match status" value="1"/>
</dbReference>
<dbReference type="InterPro" id="IPR006141">
    <property type="entry name" value="Intein_N"/>
</dbReference>
<dbReference type="InterPro" id="IPR003587">
    <property type="entry name" value="Hint_dom_N"/>
</dbReference>
<dbReference type="InterPro" id="IPR036844">
    <property type="entry name" value="Hint_dom_sf"/>
</dbReference>
<keyword evidence="18" id="KW-1185">Reference proteome</keyword>
<accession>A0ABN8M571</accession>
<feature type="chain" id="PRO_5045469579" description="Proheparin-binding EGF-like growth factor" evidence="15">
    <location>
        <begin position="24"/>
        <end position="615"/>
    </location>
</feature>
<keyword evidence="8 14" id="KW-1133">Transmembrane helix</keyword>
<dbReference type="SMART" id="SM00306">
    <property type="entry name" value="HintN"/>
    <property type="match status" value="1"/>
</dbReference>
<evidence type="ECO:0000256" key="5">
    <source>
        <dbReference type="ARBA" id="ARBA00022536"/>
    </source>
</evidence>
<evidence type="ECO:0000256" key="4">
    <source>
        <dbReference type="ARBA" id="ARBA00022525"/>
    </source>
</evidence>
<keyword evidence="7 15" id="KW-0732">Signal</keyword>
<dbReference type="PANTHER" id="PTHR10740:SF4">
    <property type="entry name" value="PROHEPARIN-BINDING EGF-LIKE GROWTH FACTOR"/>
    <property type="match status" value="1"/>
</dbReference>
<evidence type="ECO:0000256" key="14">
    <source>
        <dbReference type="SAM" id="Phobius"/>
    </source>
</evidence>
<dbReference type="SUPFAM" id="SSF51294">
    <property type="entry name" value="Hedgehog/intein (Hint) domain"/>
    <property type="match status" value="1"/>
</dbReference>
<proteinExistence type="predicted"/>
<evidence type="ECO:0000256" key="13">
    <source>
        <dbReference type="PROSITE-ProRule" id="PRU00076"/>
    </source>
</evidence>
<keyword evidence="9" id="KW-0339">Growth factor</keyword>
<evidence type="ECO:0000256" key="9">
    <source>
        <dbReference type="ARBA" id="ARBA00023030"/>
    </source>
</evidence>
<dbReference type="PROSITE" id="PS01186">
    <property type="entry name" value="EGF_2"/>
    <property type="match status" value="3"/>
</dbReference>
<dbReference type="PANTHER" id="PTHR10740">
    <property type="entry name" value="TRANSFORMING GROWTH FACTOR ALPHA"/>
    <property type="match status" value="1"/>
</dbReference>
<evidence type="ECO:0000256" key="7">
    <source>
        <dbReference type="ARBA" id="ARBA00022729"/>
    </source>
</evidence>
<keyword evidence="3" id="KW-1003">Cell membrane</keyword>
<feature type="domain" description="EGF-like" evidence="16">
    <location>
        <begin position="312"/>
        <end position="344"/>
    </location>
</feature>
<feature type="disulfide bond" evidence="13">
    <location>
        <begin position="122"/>
        <end position="131"/>
    </location>
</feature>
<dbReference type="InterPro" id="IPR028992">
    <property type="entry name" value="Hedgehog/Intein_dom"/>
</dbReference>
<feature type="disulfide bond" evidence="13">
    <location>
        <begin position="188"/>
        <end position="197"/>
    </location>
</feature>
<dbReference type="SMART" id="SM00181">
    <property type="entry name" value="EGF"/>
    <property type="match status" value="7"/>
</dbReference>
<sequence length="615" mass="68829">MRKTLNIGSGLCLILHFVLDVNGHCHPDTQCFGNGNYDQKTQTCECYERARVGKYTGECCESIGCKLNATCKHGYCDTDGIHCKRCQTGWTGSNCENVSSCFPWFPCRYHGSCKQSRSKCDCEPGWVGDLCDRSLCQVPCKYGACPNDPKKCECYENFHGKECERAYCAEGWKCLNGGYCVDEKHCACPPHYTGEQCETITGCSVPCEHGRCSKKPDVCECETNWGPPGKCNVYKGPCLNCSSHGGTCENGPYTCKCKPGYTGLLCSEQRCDGCAHGRCHLDSEGKSCYCDYGWTNEIHVPGFNMFKGPCKIIQFCLTPCHHGSCKEDPYKCQCHPPYVGSECDTIQCPKCCPPQTCDCSTPDAIQCRPKWHHDCCLLKSCFTGDTLVHTARGLVPIETIKEGDMVVTRHENEAPSVTHLRRVDQVRRRNVTEKDLVVFRMHDEDIWVTREHPFFETVTGSWMTAGNVTASHSLQGLHGKMVKLQAHLKASELLALSEEATLFTVYDLSIDEYDRYAVGKHGLLVSACDNLTELELRDRKIWDNAVHRIFLSTFKKVDNDDNTGFLVALIGGVLGFLCLVVLLIVAVWRYRVHKKGSYNVERARLIDNDEKMAAN</sequence>
<dbReference type="PROSITE" id="PS50026">
    <property type="entry name" value="EGF_3"/>
    <property type="match status" value="4"/>
</dbReference>
<keyword evidence="5 13" id="KW-0245">EGF-like domain</keyword>
<evidence type="ECO:0000256" key="1">
    <source>
        <dbReference type="ARBA" id="ARBA00004239"/>
    </source>
</evidence>
<evidence type="ECO:0000313" key="18">
    <source>
        <dbReference type="Proteomes" id="UP001159427"/>
    </source>
</evidence>
<feature type="domain" description="EGF-like" evidence="16">
    <location>
        <begin position="164"/>
        <end position="198"/>
    </location>
</feature>
<protein>
    <recommendedName>
        <fullName evidence="12">Proheparin-binding EGF-like growth factor</fullName>
    </recommendedName>
</protein>
<feature type="domain" description="EGF-like" evidence="16">
    <location>
        <begin position="97"/>
        <end position="132"/>
    </location>
</feature>
<gene>
    <name evidence="17" type="ORF">PEVE_00018990</name>
</gene>
<feature type="disulfide bond" evidence="13">
    <location>
        <begin position="238"/>
        <end position="255"/>
    </location>
</feature>
<comment type="caution">
    <text evidence="13">Lacks conserved residue(s) required for the propagation of feature annotation.</text>
</comment>
<evidence type="ECO:0000259" key="16">
    <source>
        <dbReference type="PROSITE" id="PS50026"/>
    </source>
</evidence>
<keyword evidence="10 14" id="KW-0472">Membrane</keyword>
<evidence type="ECO:0000256" key="8">
    <source>
        <dbReference type="ARBA" id="ARBA00022989"/>
    </source>
</evidence>
<evidence type="ECO:0000256" key="3">
    <source>
        <dbReference type="ARBA" id="ARBA00022475"/>
    </source>
</evidence>
<dbReference type="PROSITE" id="PS50817">
    <property type="entry name" value="INTEIN_N_TER"/>
    <property type="match status" value="1"/>
</dbReference>
<dbReference type="Pfam" id="PF13403">
    <property type="entry name" value="Hint_2"/>
    <property type="match status" value="1"/>
</dbReference>
<feature type="transmembrane region" description="Helical" evidence="14">
    <location>
        <begin position="565"/>
        <end position="588"/>
    </location>
</feature>
<evidence type="ECO:0000256" key="12">
    <source>
        <dbReference type="ARBA" id="ARBA00040098"/>
    </source>
</evidence>
<organism evidence="17 18">
    <name type="scientific">Porites evermanni</name>
    <dbReference type="NCBI Taxonomy" id="104178"/>
    <lineage>
        <taxon>Eukaryota</taxon>
        <taxon>Metazoa</taxon>
        <taxon>Cnidaria</taxon>
        <taxon>Anthozoa</taxon>
        <taxon>Hexacorallia</taxon>
        <taxon>Scleractinia</taxon>
        <taxon>Fungiina</taxon>
        <taxon>Poritidae</taxon>
        <taxon>Porites</taxon>
    </lineage>
</organism>
<dbReference type="CDD" id="cd00081">
    <property type="entry name" value="Hint"/>
    <property type="match status" value="1"/>
</dbReference>
<evidence type="ECO:0000256" key="11">
    <source>
        <dbReference type="ARBA" id="ARBA00023157"/>
    </source>
</evidence>
<keyword evidence="11 13" id="KW-1015">Disulfide bond</keyword>
<keyword evidence="6 14" id="KW-0812">Transmembrane</keyword>
<dbReference type="PROSITE" id="PS00022">
    <property type="entry name" value="EGF_1"/>
    <property type="match status" value="4"/>
</dbReference>
<reference evidence="17 18" key="1">
    <citation type="submission" date="2022-05" db="EMBL/GenBank/DDBJ databases">
        <authorList>
            <consortium name="Genoscope - CEA"/>
            <person name="William W."/>
        </authorList>
    </citation>
    <scope>NUCLEOTIDE SEQUENCE [LARGE SCALE GENOMIC DNA]</scope>
</reference>
<name>A0ABN8M571_9CNID</name>
<evidence type="ECO:0000256" key="6">
    <source>
        <dbReference type="ARBA" id="ARBA00022692"/>
    </source>
</evidence>
<dbReference type="Gene3D" id="2.10.25.10">
    <property type="entry name" value="Laminin"/>
    <property type="match status" value="3"/>
</dbReference>
<evidence type="ECO:0000256" key="15">
    <source>
        <dbReference type="SAM" id="SignalP"/>
    </source>
</evidence>
<keyword evidence="4" id="KW-0964">Secreted</keyword>
<feature type="disulfide bond" evidence="13">
    <location>
        <begin position="334"/>
        <end position="343"/>
    </location>
</feature>
<dbReference type="InterPro" id="IPR000742">
    <property type="entry name" value="EGF"/>
</dbReference>
<evidence type="ECO:0000256" key="2">
    <source>
        <dbReference type="ARBA" id="ARBA00004251"/>
    </source>
</evidence>
<dbReference type="PRINTS" id="PR00011">
    <property type="entry name" value="EGFLAMININ"/>
</dbReference>
<evidence type="ECO:0000256" key="10">
    <source>
        <dbReference type="ARBA" id="ARBA00023136"/>
    </source>
</evidence>
<dbReference type="Proteomes" id="UP001159427">
    <property type="component" value="Unassembled WGS sequence"/>
</dbReference>
<feature type="signal peptide" evidence="15">
    <location>
        <begin position="1"/>
        <end position="23"/>
    </location>
</feature>